<sequence>MENSSSKRSEFLEARQASFVVSPIGETLLAGIYKARYSGVNATERPWPHTVGVDPVGTCDVYELTLIESLNDLIGTLVINWGNSERSWIQRCDNQNKVVLEIRRAFREPDFPGFTRLIVPLSKIEELPATWIAALESARGVYLLTCPKTREQYVGSATGADGFHGRWLSYVRDGHGGNVGLKSRDPSDYQVSILEVAGSAATTDEILASEGLWKSKLQSREMGLNRN</sequence>
<dbReference type="CDD" id="cd10446">
    <property type="entry name" value="GIY-YIG_unchar_1"/>
    <property type="match status" value="1"/>
</dbReference>
<dbReference type="Proteomes" id="UP000199647">
    <property type="component" value="Unassembled WGS sequence"/>
</dbReference>
<dbReference type="SUPFAM" id="SSF82771">
    <property type="entry name" value="GIY-YIG endonuclease"/>
    <property type="match status" value="1"/>
</dbReference>
<dbReference type="AlphaFoldDB" id="A0A1H9LLZ0"/>
<dbReference type="STRING" id="1855383.SAMN05216548_111138"/>
<proteinExistence type="predicted"/>
<dbReference type="InterPro" id="IPR000305">
    <property type="entry name" value="GIY-YIG_endonuc"/>
</dbReference>
<dbReference type="InterPro" id="IPR035901">
    <property type="entry name" value="GIY-YIG_endonuc_sf"/>
</dbReference>
<evidence type="ECO:0000259" key="1">
    <source>
        <dbReference type="PROSITE" id="PS50164"/>
    </source>
</evidence>
<evidence type="ECO:0000313" key="3">
    <source>
        <dbReference type="Proteomes" id="UP000199647"/>
    </source>
</evidence>
<dbReference type="RefSeq" id="WP_177176877.1">
    <property type="nucleotide sequence ID" value="NZ_FOFG01000011.1"/>
</dbReference>
<protein>
    <recommendedName>
        <fullName evidence="1">GIY-YIG domain-containing protein</fullName>
    </recommendedName>
</protein>
<name>A0A1H9LLZ0_9HYPH</name>
<gene>
    <name evidence="2" type="ORF">SAMN05216548_111138</name>
</gene>
<keyword evidence="3" id="KW-1185">Reference proteome</keyword>
<dbReference type="EMBL" id="FOFG01000011">
    <property type="protein sequence ID" value="SER12378.1"/>
    <property type="molecule type" value="Genomic_DNA"/>
</dbReference>
<reference evidence="2 3" key="1">
    <citation type="submission" date="2016-10" db="EMBL/GenBank/DDBJ databases">
        <authorList>
            <person name="de Groot N.N."/>
        </authorList>
    </citation>
    <scope>NUCLEOTIDE SEQUENCE [LARGE SCALE GENOMIC DNA]</scope>
    <source>
        <strain evidence="2 3">A52C2</strain>
    </source>
</reference>
<organism evidence="2 3">
    <name type="scientific">Faunimonas pinastri</name>
    <dbReference type="NCBI Taxonomy" id="1855383"/>
    <lineage>
        <taxon>Bacteria</taxon>
        <taxon>Pseudomonadati</taxon>
        <taxon>Pseudomonadota</taxon>
        <taxon>Alphaproteobacteria</taxon>
        <taxon>Hyphomicrobiales</taxon>
        <taxon>Afifellaceae</taxon>
        <taxon>Faunimonas</taxon>
    </lineage>
</organism>
<feature type="domain" description="GIY-YIG" evidence="1">
    <location>
        <begin position="137"/>
        <end position="226"/>
    </location>
</feature>
<dbReference type="Gene3D" id="3.40.1440.10">
    <property type="entry name" value="GIY-YIG endonuclease"/>
    <property type="match status" value="1"/>
</dbReference>
<dbReference type="PROSITE" id="PS50164">
    <property type="entry name" value="GIY_YIG"/>
    <property type="match status" value="1"/>
</dbReference>
<evidence type="ECO:0000313" key="2">
    <source>
        <dbReference type="EMBL" id="SER12378.1"/>
    </source>
</evidence>
<accession>A0A1H9LLZ0</accession>